<feature type="region of interest" description="Disordered" evidence="1">
    <location>
        <begin position="46"/>
        <end position="155"/>
    </location>
</feature>
<keyword evidence="3" id="KW-1185">Reference proteome</keyword>
<proteinExistence type="predicted"/>
<evidence type="ECO:0000313" key="3">
    <source>
        <dbReference type="Proteomes" id="UP001189429"/>
    </source>
</evidence>
<feature type="compositionally biased region" description="Basic and acidic residues" evidence="1">
    <location>
        <begin position="72"/>
        <end position="86"/>
    </location>
</feature>
<evidence type="ECO:0000313" key="2">
    <source>
        <dbReference type="EMBL" id="CAK0902711.1"/>
    </source>
</evidence>
<feature type="compositionally biased region" description="Low complexity" evidence="1">
    <location>
        <begin position="124"/>
        <end position="138"/>
    </location>
</feature>
<name>A0ABN9XVN2_9DINO</name>
<organism evidence="2 3">
    <name type="scientific">Prorocentrum cordatum</name>
    <dbReference type="NCBI Taxonomy" id="2364126"/>
    <lineage>
        <taxon>Eukaryota</taxon>
        <taxon>Sar</taxon>
        <taxon>Alveolata</taxon>
        <taxon>Dinophyceae</taxon>
        <taxon>Prorocentrales</taxon>
        <taxon>Prorocentraceae</taxon>
        <taxon>Prorocentrum</taxon>
    </lineage>
</organism>
<dbReference type="Proteomes" id="UP001189429">
    <property type="component" value="Unassembled WGS sequence"/>
</dbReference>
<protein>
    <submittedName>
        <fullName evidence="2">Uncharacterized protein</fullName>
    </submittedName>
</protein>
<evidence type="ECO:0000256" key="1">
    <source>
        <dbReference type="SAM" id="MobiDB-lite"/>
    </source>
</evidence>
<gene>
    <name evidence="2" type="ORF">PCOR1329_LOCUS79229</name>
</gene>
<feature type="compositionally biased region" description="Low complexity" evidence="1">
    <location>
        <begin position="60"/>
        <end position="71"/>
    </location>
</feature>
<sequence>MLLNNPRREKVHTSERCQGCALRQERLAVAAIRALLLATSACATQLPPHSRQHRPCVAWAAPRSPRAAELAPPRRGEERRGEERRGGGGGGGGGGGERGCPAGGAEGGRADAAPTLAGRRRLRLPGAARGLEAALKAARPGRSGMSSYRGSWGEK</sequence>
<reference evidence="2" key="1">
    <citation type="submission" date="2023-10" db="EMBL/GenBank/DDBJ databases">
        <authorList>
            <person name="Chen Y."/>
            <person name="Shah S."/>
            <person name="Dougan E. K."/>
            <person name="Thang M."/>
            <person name="Chan C."/>
        </authorList>
    </citation>
    <scope>NUCLEOTIDE SEQUENCE [LARGE SCALE GENOMIC DNA]</scope>
</reference>
<accession>A0ABN9XVN2</accession>
<feature type="compositionally biased region" description="Gly residues" evidence="1">
    <location>
        <begin position="87"/>
        <end position="107"/>
    </location>
</feature>
<comment type="caution">
    <text evidence="2">The sequence shown here is derived from an EMBL/GenBank/DDBJ whole genome shotgun (WGS) entry which is preliminary data.</text>
</comment>
<dbReference type="EMBL" id="CAUYUJ010021104">
    <property type="protein sequence ID" value="CAK0902711.1"/>
    <property type="molecule type" value="Genomic_DNA"/>
</dbReference>